<keyword evidence="1" id="KW-0614">Plasmid</keyword>
<sequence length="38" mass="4075">MGLGVAGGQMSADQRLTHPGMMKAVLFTQSGEVRENLR</sequence>
<protein>
    <submittedName>
        <fullName evidence="1">Uncharacterized protein</fullName>
    </submittedName>
</protein>
<dbReference type="AlphaFoldDB" id="A0A0G4E5G1"/>
<gene>
    <name evidence="1" type="ORF">PQBR57_0305</name>
</gene>
<accession>A0A0G4E5G1</accession>
<reference evidence="1" key="1">
    <citation type="submission" date="2014-12" db="EMBL/GenBank/DDBJ databases">
        <authorList>
            <person name="Hall J."/>
        </authorList>
    </citation>
    <scope>NUCLEOTIDE SEQUENCE [LARGE SCALE GENOMIC DNA]</scope>
    <source>
        <strain evidence="1">SBW25</strain>
        <plasmid evidence="1">pQBR57</plasmid>
    </source>
</reference>
<reference evidence="1" key="2">
    <citation type="submission" date="2015-06" db="EMBL/GenBank/DDBJ databases">
        <title>Environmentally co-occuring mercury resistance plasmids are genetically and phenotypically diverse and confer variable context-dependent fitness effects.</title>
        <authorList>
            <person name="Hall J.P.J."/>
            <person name="Harrison E."/>
            <person name="Lilley A.K."/>
            <person name="Paterson S."/>
            <person name="Spiers A.J."/>
            <person name="Brockhurst M.A."/>
        </authorList>
    </citation>
    <scope>NUCLEOTIDE SEQUENCE [LARGE SCALE GENOMIC DNA]</scope>
    <source>
        <strain evidence="1">SBW25</strain>
        <plasmid evidence="1">pQBR57</plasmid>
    </source>
</reference>
<geneLocation type="plasmid" evidence="1">
    <name>pQBR57</name>
</geneLocation>
<proteinExistence type="predicted"/>
<name>A0A0G4E5G1_PSEFS</name>
<organism evidence="1">
    <name type="scientific">Pseudomonas fluorescens (strain SBW25)</name>
    <dbReference type="NCBI Taxonomy" id="216595"/>
    <lineage>
        <taxon>Bacteria</taxon>
        <taxon>Pseudomonadati</taxon>
        <taxon>Pseudomonadota</taxon>
        <taxon>Gammaproteobacteria</taxon>
        <taxon>Pseudomonadales</taxon>
        <taxon>Pseudomonadaceae</taxon>
        <taxon>Pseudomonas</taxon>
    </lineage>
</organism>
<evidence type="ECO:0000313" key="1">
    <source>
        <dbReference type="EMBL" id="CEK42258.1"/>
    </source>
</evidence>
<dbReference type="EMBL" id="LN713926">
    <property type="protein sequence ID" value="CEK42258.1"/>
    <property type="molecule type" value="Genomic_DNA"/>
</dbReference>